<dbReference type="PANTHER" id="PTHR43014:SF4">
    <property type="entry name" value="PYRIDINE NUCLEOTIDE-DISULFIDE OXIDOREDUCTASE RCLA-RELATED"/>
    <property type="match status" value="1"/>
</dbReference>
<dbReference type="InterPro" id="IPR004099">
    <property type="entry name" value="Pyr_nucl-diS_OxRdtase_dimer"/>
</dbReference>
<evidence type="ECO:0000256" key="6">
    <source>
        <dbReference type="ARBA" id="ARBA00023002"/>
    </source>
</evidence>
<proteinExistence type="inferred from homology"/>
<evidence type="ECO:0000256" key="8">
    <source>
        <dbReference type="ARBA" id="ARBA00023284"/>
    </source>
</evidence>
<evidence type="ECO:0000256" key="4">
    <source>
        <dbReference type="ARBA" id="ARBA00022827"/>
    </source>
</evidence>
<dbReference type="GO" id="GO:0050660">
    <property type="term" value="F:flavin adenine dinucleotide binding"/>
    <property type="evidence" value="ECO:0007669"/>
    <property type="project" value="TreeGrafter"/>
</dbReference>
<gene>
    <name evidence="11" type="ORF">B1B_03287</name>
</gene>
<reference evidence="11" key="2">
    <citation type="journal article" date="2014" name="ISME J.">
        <title>Microbial stratification in low pH oxic and suboxic macroscopic growths along an acid mine drainage.</title>
        <authorList>
            <person name="Mendez-Garcia C."/>
            <person name="Mesa V."/>
            <person name="Sprenger R.R."/>
            <person name="Richter M."/>
            <person name="Diez M.S."/>
            <person name="Solano J."/>
            <person name="Bargiela R."/>
            <person name="Golyshina O.V."/>
            <person name="Manteca A."/>
            <person name="Ramos J.L."/>
            <person name="Gallego J.R."/>
            <person name="Llorente I."/>
            <person name="Martins Dos Santos V.A."/>
            <person name="Jensen O.N."/>
            <person name="Pelaez A.I."/>
            <person name="Sanchez J."/>
            <person name="Ferrer M."/>
        </authorList>
    </citation>
    <scope>NUCLEOTIDE SEQUENCE</scope>
</reference>
<reference evidence="11" key="1">
    <citation type="submission" date="2013-08" db="EMBL/GenBank/DDBJ databases">
        <authorList>
            <person name="Mendez C."/>
            <person name="Richter M."/>
            <person name="Ferrer M."/>
            <person name="Sanchez J."/>
        </authorList>
    </citation>
    <scope>NUCLEOTIDE SEQUENCE</scope>
</reference>
<evidence type="ECO:0000256" key="1">
    <source>
        <dbReference type="ARBA" id="ARBA00001974"/>
    </source>
</evidence>
<dbReference type="PIRSF" id="PIRSF000350">
    <property type="entry name" value="Mercury_reductase_MerA"/>
    <property type="match status" value="1"/>
</dbReference>
<dbReference type="SUPFAM" id="SSF51905">
    <property type="entry name" value="FAD/NAD(P)-binding domain"/>
    <property type="match status" value="1"/>
</dbReference>
<dbReference type="InterPro" id="IPR023753">
    <property type="entry name" value="FAD/NAD-binding_dom"/>
</dbReference>
<keyword evidence="6" id="KW-0560">Oxidoreductase</keyword>
<evidence type="ECO:0000256" key="2">
    <source>
        <dbReference type="ARBA" id="ARBA00007532"/>
    </source>
</evidence>
<dbReference type="GO" id="GO:0016668">
    <property type="term" value="F:oxidoreductase activity, acting on a sulfur group of donors, NAD(P) as acceptor"/>
    <property type="evidence" value="ECO:0007669"/>
    <property type="project" value="InterPro"/>
</dbReference>
<keyword evidence="8" id="KW-0676">Redox-active center</keyword>
<accession>T1BXD9</accession>
<name>T1BXD9_9ZZZZ</name>
<dbReference type="Gene3D" id="3.30.390.30">
    <property type="match status" value="1"/>
</dbReference>
<dbReference type="InterPro" id="IPR012999">
    <property type="entry name" value="Pyr_OxRdtase_I_AS"/>
</dbReference>
<dbReference type="Gene3D" id="3.50.50.60">
    <property type="entry name" value="FAD/NAD(P)-binding domain"/>
    <property type="match status" value="2"/>
</dbReference>
<dbReference type="SUPFAM" id="SSF55424">
    <property type="entry name" value="FAD/NAD-linked reductases, dimerisation (C-terminal) domain"/>
    <property type="match status" value="1"/>
</dbReference>
<feature type="domain" description="Pyridine nucleotide-disulphide oxidoreductase dimerisation" evidence="9">
    <location>
        <begin position="329"/>
        <end position="413"/>
    </location>
</feature>
<evidence type="ECO:0000259" key="9">
    <source>
        <dbReference type="Pfam" id="PF02852"/>
    </source>
</evidence>
<dbReference type="Pfam" id="PF07992">
    <property type="entry name" value="Pyr_redox_2"/>
    <property type="match status" value="1"/>
</dbReference>
<feature type="domain" description="FAD/NAD(P)-binding" evidence="10">
    <location>
        <begin position="3"/>
        <end position="306"/>
    </location>
</feature>
<sequence>MWCIRSSKRNPEARAAVIDKDEPGGICLTRGCIPSKLLIYPATLRRLAERGPGLGVDIRVAGVDFGRVMDRMRASIGADIEAIRKDLSRAPNIDYFHETAEFVAPKTLQVGSEQLSSERILLCTGSRPTIPPIPGLAEAGYLTSDTVLQLTGLPGSIAIVGGGFIAAEFGHFFSAMGSLVTVIGRNARLLPTEEPEVSQLVETSLRRYLTLRTSHEVTRVRVLPDGRRRLTTSDRKTGLVTDVDADQILVAVGRESNTDLLRLDRAGIATDPHGWIRVDEFLQTNQPGVWALGDATGHFLFKHKANQDAFVLEENLVKGRRRRTDYHAVPHAVFTEPEVAAVGLGELEALEQLGAGRLLVGTYPFDKTAKGRAMGIREGFVKVLVEKGTYRIVGAHIVGPEAAILLQEVVDLMYAPGKARSRSGRGCTSIRR</sequence>
<keyword evidence="5" id="KW-0521">NADP</keyword>
<dbReference type="PRINTS" id="PR00368">
    <property type="entry name" value="FADPNR"/>
</dbReference>
<keyword evidence="4" id="KW-0274">FAD</keyword>
<dbReference type="PROSITE" id="PS00076">
    <property type="entry name" value="PYRIDINE_REDOX_1"/>
    <property type="match status" value="1"/>
</dbReference>
<dbReference type="PRINTS" id="PR00411">
    <property type="entry name" value="PNDRDTASEI"/>
</dbReference>
<dbReference type="PANTHER" id="PTHR43014">
    <property type="entry name" value="MERCURIC REDUCTASE"/>
    <property type="match status" value="1"/>
</dbReference>
<keyword evidence="3" id="KW-0285">Flavoprotein</keyword>
<evidence type="ECO:0000259" key="10">
    <source>
        <dbReference type="Pfam" id="PF07992"/>
    </source>
</evidence>
<keyword evidence="7" id="KW-1015">Disulfide bond</keyword>
<evidence type="ECO:0000313" key="11">
    <source>
        <dbReference type="EMBL" id="EQD73308.1"/>
    </source>
</evidence>
<dbReference type="InterPro" id="IPR016156">
    <property type="entry name" value="FAD/NAD-linked_Rdtase_dimer_sf"/>
</dbReference>
<protein>
    <submittedName>
        <fullName evidence="11">Pyridine nucleotide-disulfide oxidoreductase dimerization region</fullName>
    </submittedName>
</protein>
<dbReference type="GO" id="GO:0003955">
    <property type="term" value="F:NAD(P)H dehydrogenase (quinone) activity"/>
    <property type="evidence" value="ECO:0007669"/>
    <property type="project" value="TreeGrafter"/>
</dbReference>
<dbReference type="AlphaFoldDB" id="T1BXD9"/>
<evidence type="ECO:0000256" key="7">
    <source>
        <dbReference type="ARBA" id="ARBA00023157"/>
    </source>
</evidence>
<comment type="caution">
    <text evidence="11">The sequence shown here is derived from an EMBL/GenBank/DDBJ whole genome shotgun (WGS) entry which is preliminary data.</text>
</comment>
<comment type="cofactor">
    <cofactor evidence="1">
        <name>FAD</name>
        <dbReference type="ChEBI" id="CHEBI:57692"/>
    </cofactor>
</comment>
<evidence type="ECO:0000256" key="3">
    <source>
        <dbReference type="ARBA" id="ARBA00022630"/>
    </source>
</evidence>
<dbReference type="EMBL" id="AUZY01002014">
    <property type="protein sequence ID" value="EQD73308.1"/>
    <property type="molecule type" value="Genomic_DNA"/>
</dbReference>
<dbReference type="Pfam" id="PF02852">
    <property type="entry name" value="Pyr_redox_dim"/>
    <property type="match status" value="1"/>
</dbReference>
<dbReference type="InterPro" id="IPR036188">
    <property type="entry name" value="FAD/NAD-bd_sf"/>
</dbReference>
<dbReference type="InterPro" id="IPR001100">
    <property type="entry name" value="Pyr_nuc-diS_OxRdtase"/>
</dbReference>
<organism evidence="11">
    <name type="scientific">mine drainage metagenome</name>
    <dbReference type="NCBI Taxonomy" id="410659"/>
    <lineage>
        <taxon>unclassified sequences</taxon>
        <taxon>metagenomes</taxon>
        <taxon>ecological metagenomes</taxon>
    </lineage>
</organism>
<evidence type="ECO:0000256" key="5">
    <source>
        <dbReference type="ARBA" id="ARBA00022857"/>
    </source>
</evidence>
<comment type="similarity">
    <text evidence="2">Belongs to the class-I pyridine nucleotide-disulfide oxidoreductase family.</text>
</comment>